<evidence type="ECO:0000313" key="2">
    <source>
        <dbReference type="Proteomes" id="UP000053676"/>
    </source>
</evidence>
<dbReference type="KEGG" id="nai:NECAME_14523"/>
<sequence>MFLISRNVPQVQEGEDAQGHRPDIIRVFRTRSQEPASGLAKKSLFCRAWSLFADVHEISDDEFERVQNDLVHVFGSFRVDVRLGPRKRSLEIATNTASTLNTVLVLSVTTLMWIGLRLTRNLSSLK</sequence>
<proteinExistence type="predicted"/>
<name>W2SMG7_NECAM</name>
<dbReference type="EMBL" id="KI668892">
    <property type="protein sequence ID" value="ETN70815.1"/>
    <property type="molecule type" value="Genomic_DNA"/>
</dbReference>
<reference evidence="2" key="1">
    <citation type="journal article" date="2014" name="Nat. Genet.">
        <title>Genome of the human hookworm Necator americanus.</title>
        <authorList>
            <person name="Tang Y.T."/>
            <person name="Gao X."/>
            <person name="Rosa B.A."/>
            <person name="Abubucker S."/>
            <person name="Hallsworth-Pepin K."/>
            <person name="Martin J."/>
            <person name="Tyagi R."/>
            <person name="Heizer E."/>
            <person name="Zhang X."/>
            <person name="Bhonagiri-Palsikar V."/>
            <person name="Minx P."/>
            <person name="Warren W.C."/>
            <person name="Wang Q."/>
            <person name="Zhan B."/>
            <person name="Hotez P.J."/>
            <person name="Sternberg P.W."/>
            <person name="Dougall A."/>
            <person name="Gaze S.T."/>
            <person name="Mulvenna J."/>
            <person name="Sotillo J."/>
            <person name="Ranganathan S."/>
            <person name="Rabelo E.M."/>
            <person name="Wilson R.K."/>
            <person name="Felgner P.L."/>
            <person name="Bethony J."/>
            <person name="Hawdon J.M."/>
            <person name="Gasser R.B."/>
            <person name="Loukas A."/>
            <person name="Mitreva M."/>
        </authorList>
    </citation>
    <scope>NUCLEOTIDE SEQUENCE [LARGE SCALE GENOMIC DNA]</scope>
</reference>
<dbReference type="Proteomes" id="UP000053676">
    <property type="component" value="Unassembled WGS sequence"/>
</dbReference>
<dbReference type="OrthoDB" id="414075at2759"/>
<organism evidence="1 2">
    <name type="scientific">Necator americanus</name>
    <name type="common">Human hookworm</name>
    <dbReference type="NCBI Taxonomy" id="51031"/>
    <lineage>
        <taxon>Eukaryota</taxon>
        <taxon>Metazoa</taxon>
        <taxon>Ecdysozoa</taxon>
        <taxon>Nematoda</taxon>
        <taxon>Chromadorea</taxon>
        <taxon>Rhabditida</taxon>
        <taxon>Rhabditina</taxon>
        <taxon>Rhabditomorpha</taxon>
        <taxon>Strongyloidea</taxon>
        <taxon>Ancylostomatidae</taxon>
        <taxon>Bunostominae</taxon>
        <taxon>Necator</taxon>
    </lineage>
</organism>
<protein>
    <submittedName>
        <fullName evidence="1">Uncharacterized protein</fullName>
    </submittedName>
</protein>
<dbReference type="AlphaFoldDB" id="W2SMG7"/>
<accession>W2SMG7</accession>
<evidence type="ECO:0000313" key="1">
    <source>
        <dbReference type="EMBL" id="ETN70815.1"/>
    </source>
</evidence>
<dbReference type="STRING" id="51031.W2SMG7"/>
<gene>
    <name evidence="1" type="ORF">NECAME_14523</name>
</gene>
<keyword evidence="2" id="KW-1185">Reference proteome</keyword>